<evidence type="ECO:0000313" key="2">
    <source>
        <dbReference type="Proteomes" id="UP000277204"/>
    </source>
</evidence>
<protein>
    <submittedName>
        <fullName evidence="1">Uncharacterized protein</fullName>
    </submittedName>
</protein>
<accession>A0A3P7ZBE6</accession>
<dbReference type="Proteomes" id="UP000277204">
    <property type="component" value="Unassembled WGS sequence"/>
</dbReference>
<organism evidence="1 2">
    <name type="scientific">Schistosoma margrebowiei</name>
    <dbReference type="NCBI Taxonomy" id="48269"/>
    <lineage>
        <taxon>Eukaryota</taxon>
        <taxon>Metazoa</taxon>
        <taxon>Spiralia</taxon>
        <taxon>Lophotrochozoa</taxon>
        <taxon>Platyhelminthes</taxon>
        <taxon>Trematoda</taxon>
        <taxon>Digenea</taxon>
        <taxon>Strigeidida</taxon>
        <taxon>Schistosomatoidea</taxon>
        <taxon>Schistosomatidae</taxon>
        <taxon>Schistosoma</taxon>
    </lineage>
</organism>
<evidence type="ECO:0000313" key="1">
    <source>
        <dbReference type="EMBL" id="VDO81434.1"/>
    </source>
</evidence>
<dbReference type="AlphaFoldDB" id="A0A3P7ZBE6"/>
<dbReference type="EMBL" id="UZAI01003665">
    <property type="protein sequence ID" value="VDO81434.1"/>
    <property type="molecule type" value="Genomic_DNA"/>
</dbReference>
<reference evidence="1 2" key="1">
    <citation type="submission" date="2018-11" db="EMBL/GenBank/DDBJ databases">
        <authorList>
            <consortium name="Pathogen Informatics"/>
        </authorList>
    </citation>
    <scope>NUCLEOTIDE SEQUENCE [LARGE SCALE GENOMIC DNA]</scope>
    <source>
        <strain evidence="1 2">Zambia</strain>
    </source>
</reference>
<proteinExistence type="predicted"/>
<gene>
    <name evidence="1" type="ORF">SMRZ_LOCUS8440</name>
</gene>
<name>A0A3P7ZBE6_9TREM</name>
<sequence>MICYDCYFKPDCSVDEFFLRIIHIINAKGS</sequence>
<keyword evidence="2" id="KW-1185">Reference proteome</keyword>